<dbReference type="InterPro" id="IPR013924">
    <property type="entry name" value="RNase_H2_suC"/>
</dbReference>
<name>A0ABX6EP72_KLUMA</name>
<dbReference type="Pfam" id="PF08615">
    <property type="entry name" value="RNase_H2_suC"/>
    <property type="match status" value="1"/>
</dbReference>
<keyword evidence="2" id="KW-1185">Reference proteome</keyword>
<reference evidence="1 2" key="1">
    <citation type="submission" date="2016-03" db="EMBL/GenBank/DDBJ databases">
        <title>How can Kluyveromyces marxianus grow so fast - potential evolutionary course in Saccharomyces Complex revealed by comparative genomics.</title>
        <authorList>
            <person name="Mo W."/>
            <person name="Lu W."/>
            <person name="Yang X."/>
            <person name="Qi J."/>
            <person name="Lv H."/>
        </authorList>
    </citation>
    <scope>NUCLEOTIDE SEQUENCE [LARGE SCALE GENOMIC DNA]</scope>
    <source>
        <strain evidence="1 2">FIM1</strain>
    </source>
</reference>
<evidence type="ECO:0000313" key="2">
    <source>
        <dbReference type="Proteomes" id="UP000422736"/>
    </source>
</evidence>
<proteinExistence type="predicted"/>
<dbReference type="EMBL" id="CP015054">
    <property type="protein sequence ID" value="QGN14060.1"/>
    <property type="molecule type" value="Genomic_DNA"/>
</dbReference>
<dbReference type="Proteomes" id="UP000422736">
    <property type="component" value="Chromosome 1"/>
</dbReference>
<sequence>MVTTTTTFVQNKVAKNYTAHLVPCKVRQTGPTTEFNDQFILDEELIEPTQQGKSVTYIRGRKIVGDELRFEDSSCFVVKTSQDGLGNNLVEPVFNVAKIVNYEREGNEERLINELTKFEELRHLESLIHTP</sequence>
<organism evidence="1 2">
    <name type="scientific">Kluyveromyces marxianus</name>
    <name type="common">Yeast</name>
    <name type="synonym">Candida kefyr</name>
    <dbReference type="NCBI Taxonomy" id="4911"/>
    <lineage>
        <taxon>Eukaryota</taxon>
        <taxon>Fungi</taxon>
        <taxon>Dikarya</taxon>
        <taxon>Ascomycota</taxon>
        <taxon>Saccharomycotina</taxon>
        <taxon>Saccharomycetes</taxon>
        <taxon>Saccharomycetales</taxon>
        <taxon>Saccharomycetaceae</taxon>
        <taxon>Kluyveromyces</taxon>
    </lineage>
</organism>
<accession>A0ABX6EP72</accession>
<gene>
    <name evidence="1" type="ORF">FIM1_711</name>
</gene>
<reference evidence="1 2" key="2">
    <citation type="submission" date="2019-11" db="EMBL/GenBank/DDBJ databases">
        <authorList>
            <person name="Lu H."/>
        </authorList>
    </citation>
    <scope>NUCLEOTIDE SEQUENCE [LARGE SCALE GENOMIC DNA]</scope>
    <source>
        <strain evidence="1 2">FIM1</strain>
    </source>
</reference>
<evidence type="ECO:0000313" key="1">
    <source>
        <dbReference type="EMBL" id="QGN14060.1"/>
    </source>
</evidence>
<protein>
    <submittedName>
        <fullName evidence="1">RNase_H2_suC super family</fullName>
    </submittedName>
</protein>
<dbReference type="Gene3D" id="2.40.128.680">
    <property type="match status" value="1"/>
</dbReference>